<accession>A0A9D9IPA1</accession>
<gene>
    <name evidence="3" type="ORF">IAB88_01450</name>
</gene>
<dbReference type="InterPro" id="IPR024267">
    <property type="entry name" value="DUF4878"/>
</dbReference>
<evidence type="ECO:0000256" key="1">
    <source>
        <dbReference type="SAM" id="SignalP"/>
    </source>
</evidence>
<name>A0A9D9IPA1_9BACT</name>
<evidence type="ECO:0000313" key="3">
    <source>
        <dbReference type="EMBL" id="MBO8475641.1"/>
    </source>
</evidence>
<reference evidence="3" key="2">
    <citation type="journal article" date="2021" name="PeerJ">
        <title>Extensive microbial diversity within the chicken gut microbiome revealed by metagenomics and culture.</title>
        <authorList>
            <person name="Gilroy R."/>
            <person name="Ravi A."/>
            <person name="Getino M."/>
            <person name="Pursley I."/>
            <person name="Horton D.L."/>
            <person name="Alikhan N.F."/>
            <person name="Baker D."/>
            <person name="Gharbi K."/>
            <person name="Hall N."/>
            <person name="Watson M."/>
            <person name="Adriaenssens E.M."/>
            <person name="Foster-Nyarko E."/>
            <person name="Jarju S."/>
            <person name="Secka A."/>
            <person name="Antonio M."/>
            <person name="Oren A."/>
            <person name="Chaudhuri R.R."/>
            <person name="La Ragione R."/>
            <person name="Hildebrand F."/>
            <person name="Pallen M.J."/>
        </authorList>
    </citation>
    <scope>NUCLEOTIDE SEQUENCE</scope>
    <source>
        <strain evidence="3">6919</strain>
    </source>
</reference>
<dbReference type="Proteomes" id="UP000823598">
    <property type="component" value="Unassembled WGS sequence"/>
</dbReference>
<evidence type="ECO:0000259" key="2">
    <source>
        <dbReference type="Pfam" id="PF12870"/>
    </source>
</evidence>
<proteinExistence type="predicted"/>
<dbReference type="Pfam" id="PF12870">
    <property type="entry name" value="DUF4878"/>
    <property type="match status" value="1"/>
</dbReference>
<feature type="signal peptide" evidence="1">
    <location>
        <begin position="1"/>
        <end position="18"/>
    </location>
</feature>
<reference evidence="3" key="1">
    <citation type="submission" date="2020-10" db="EMBL/GenBank/DDBJ databases">
        <authorList>
            <person name="Gilroy R."/>
        </authorList>
    </citation>
    <scope>NUCLEOTIDE SEQUENCE</scope>
    <source>
        <strain evidence="3">6919</strain>
    </source>
</reference>
<dbReference type="AlphaFoldDB" id="A0A9D9IPA1"/>
<dbReference type="EMBL" id="JADIMC010000019">
    <property type="protein sequence ID" value="MBO8475641.1"/>
    <property type="molecule type" value="Genomic_DNA"/>
</dbReference>
<protein>
    <submittedName>
        <fullName evidence="3">DUF4878 domain-containing protein</fullName>
    </submittedName>
</protein>
<dbReference type="Gene3D" id="3.10.450.50">
    <property type="match status" value="1"/>
</dbReference>
<feature type="chain" id="PRO_5039085072" evidence="1">
    <location>
        <begin position="19"/>
        <end position="136"/>
    </location>
</feature>
<dbReference type="PROSITE" id="PS51257">
    <property type="entry name" value="PROKAR_LIPOPROTEIN"/>
    <property type="match status" value="1"/>
</dbReference>
<evidence type="ECO:0000313" key="4">
    <source>
        <dbReference type="Proteomes" id="UP000823598"/>
    </source>
</evidence>
<keyword evidence="1" id="KW-0732">Signal</keyword>
<sequence>MRKSIYFLTFVFSVLLFAACGSDTSTPKAAAENWGNMMKAGDYKGIVDQIAFPDEMSAEEKEQSKQMFLSLFEEKAKAQVEKKGGITSTEVVSETVAEDGKTAKVEMKITYGDGSVDDETVDLVNVDGEWKLSIDK</sequence>
<organism evidence="3 4">
    <name type="scientific">Candidatus Limisoma faecipullorum</name>
    <dbReference type="NCBI Taxonomy" id="2840854"/>
    <lineage>
        <taxon>Bacteria</taxon>
        <taxon>Pseudomonadati</taxon>
        <taxon>Bacteroidota</taxon>
        <taxon>Bacteroidia</taxon>
        <taxon>Bacteroidales</taxon>
        <taxon>Candidatus Limisoma</taxon>
    </lineage>
</organism>
<feature type="domain" description="DUF4878" evidence="2">
    <location>
        <begin position="19"/>
        <end position="132"/>
    </location>
</feature>
<comment type="caution">
    <text evidence="3">The sequence shown here is derived from an EMBL/GenBank/DDBJ whole genome shotgun (WGS) entry which is preliminary data.</text>
</comment>